<reference evidence="1 2" key="1">
    <citation type="submission" date="2020-04" db="EMBL/GenBank/DDBJ databases">
        <authorList>
            <person name="Yoon J."/>
        </authorList>
    </citation>
    <scope>NUCLEOTIDE SEQUENCE [LARGE SCALE GENOMIC DNA]</scope>
    <source>
        <strain evidence="1 2">DJ-13</strain>
    </source>
</reference>
<accession>A0ABX1GNR8</accession>
<dbReference type="EMBL" id="JAAWWL010000001">
    <property type="protein sequence ID" value="NKI31577.1"/>
    <property type="molecule type" value="Genomic_DNA"/>
</dbReference>
<name>A0ABX1GNR8_9FLAO</name>
<dbReference type="RefSeq" id="WP_168551743.1">
    <property type="nucleotide sequence ID" value="NZ_JAAWWL010000001.1"/>
</dbReference>
<protein>
    <submittedName>
        <fullName evidence="1">Uncharacterized protein</fullName>
    </submittedName>
</protein>
<evidence type="ECO:0000313" key="1">
    <source>
        <dbReference type="EMBL" id="NKI31577.1"/>
    </source>
</evidence>
<sequence length="106" mass="12435">MFLLESTRYYALREATEERCFYLDFQEKRVRLSFCQLLALRQKLNTIELDSLFYDESNPHDFKILTVCNHQHLFLVSTAELVDLKQLLQNAFISMGLSQSPISLAI</sequence>
<organism evidence="1 2">
    <name type="scientific">Croceivirga thetidis</name>
    <dbReference type="NCBI Taxonomy" id="2721623"/>
    <lineage>
        <taxon>Bacteria</taxon>
        <taxon>Pseudomonadati</taxon>
        <taxon>Bacteroidota</taxon>
        <taxon>Flavobacteriia</taxon>
        <taxon>Flavobacteriales</taxon>
        <taxon>Flavobacteriaceae</taxon>
        <taxon>Croceivirga</taxon>
    </lineage>
</organism>
<proteinExistence type="predicted"/>
<evidence type="ECO:0000313" key="2">
    <source>
        <dbReference type="Proteomes" id="UP000718451"/>
    </source>
</evidence>
<keyword evidence="2" id="KW-1185">Reference proteome</keyword>
<comment type="caution">
    <text evidence="1">The sequence shown here is derived from an EMBL/GenBank/DDBJ whole genome shotgun (WGS) entry which is preliminary data.</text>
</comment>
<gene>
    <name evidence="1" type="ORF">HCU67_06435</name>
</gene>
<dbReference type="Proteomes" id="UP000718451">
    <property type="component" value="Unassembled WGS sequence"/>
</dbReference>